<dbReference type="Proteomes" id="UP000800096">
    <property type="component" value="Unassembled WGS sequence"/>
</dbReference>
<keyword evidence="3" id="KW-1185">Reference proteome</keyword>
<accession>A0A6A5R085</accession>
<gene>
    <name evidence="2" type="ORF">BDU57DRAFT_512655</name>
</gene>
<evidence type="ECO:0000313" key="2">
    <source>
        <dbReference type="EMBL" id="KAF1919517.1"/>
    </source>
</evidence>
<feature type="region of interest" description="Disordered" evidence="1">
    <location>
        <begin position="1"/>
        <end position="33"/>
    </location>
</feature>
<evidence type="ECO:0000256" key="1">
    <source>
        <dbReference type="SAM" id="MobiDB-lite"/>
    </source>
</evidence>
<organism evidence="2 3">
    <name type="scientific">Ampelomyces quisqualis</name>
    <name type="common">Powdery mildew agent</name>
    <dbReference type="NCBI Taxonomy" id="50730"/>
    <lineage>
        <taxon>Eukaryota</taxon>
        <taxon>Fungi</taxon>
        <taxon>Dikarya</taxon>
        <taxon>Ascomycota</taxon>
        <taxon>Pezizomycotina</taxon>
        <taxon>Dothideomycetes</taxon>
        <taxon>Pleosporomycetidae</taxon>
        <taxon>Pleosporales</taxon>
        <taxon>Pleosporineae</taxon>
        <taxon>Phaeosphaeriaceae</taxon>
        <taxon>Ampelomyces</taxon>
    </lineage>
</organism>
<dbReference type="AlphaFoldDB" id="A0A6A5R085"/>
<protein>
    <submittedName>
        <fullName evidence="2">Uncharacterized protein</fullName>
    </submittedName>
</protein>
<proteinExistence type="predicted"/>
<dbReference type="EMBL" id="ML979133">
    <property type="protein sequence ID" value="KAF1919517.1"/>
    <property type="molecule type" value="Genomic_DNA"/>
</dbReference>
<reference evidence="2" key="1">
    <citation type="journal article" date="2020" name="Stud. Mycol.">
        <title>101 Dothideomycetes genomes: a test case for predicting lifestyles and emergence of pathogens.</title>
        <authorList>
            <person name="Haridas S."/>
            <person name="Albert R."/>
            <person name="Binder M."/>
            <person name="Bloem J."/>
            <person name="Labutti K."/>
            <person name="Salamov A."/>
            <person name="Andreopoulos B."/>
            <person name="Baker S."/>
            <person name="Barry K."/>
            <person name="Bills G."/>
            <person name="Bluhm B."/>
            <person name="Cannon C."/>
            <person name="Castanera R."/>
            <person name="Culley D."/>
            <person name="Daum C."/>
            <person name="Ezra D."/>
            <person name="Gonzalez J."/>
            <person name="Henrissat B."/>
            <person name="Kuo A."/>
            <person name="Liang C."/>
            <person name="Lipzen A."/>
            <person name="Lutzoni F."/>
            <person name="Magnuson J."/>
            <person name="Mondo S."/>
            <person name="Nolan M."/>
            <person name="Ohm R."/>
            <person name="Pangilinan J."/>
            <person name="Park H.-J."/>
            <person name="Ramirez L."/>
            <person name="Alfaro M."/>
            <person name="Sun H."/>
            <person name="Tritt A."/>
            <person name="Yoshinaga Y."/>
            <person name="Zwiers L.-H."/>
            <person name="Turgeon B."/>
            <person name="Goodwin S."/>
            <person name="Spatafora J."/>
            <person name="Crous P."/>
            <person name="Grigoriev I."/>
        </authorList>
    </citation>
    <scope>NUCLEOTIDE SEQUENCE</scope>
    <source>
        <strain evidence="2">HMLAC05119</strain>
    </source>
</reference>
<evidence type="ECO:0000313" key="3">
    <source>
        <dbReference type="Proteomes" id="UP000800096"/>
    </source>
</evidence>
<name>A0A6A5R085_AMPQU</name>
<sequence length="177" mass="19485">MVSGYAAAAPRLTPLHRPTMSTHRNSFGHHSMPAMSLPTSSPRLLHAPPSHVPRITTEPPQLQSPFMSPPPPVPYEYSASASPREAKSVLTDAGFDTRYGIELEQPTWMQERAAIDPVLSQWDYFPGEELANSTLNNDVPGQFVHLSEIEVGRSQCYLGCSSSSADMCRRDHAFHNG</sequence>